<protein>
    <submittedName>
        <fullName evidence="1">Uncharacterized protein</fullName>
    </submittedName>
</protein>
<proteinExistence type="predicted"/>
<dbReference type="OrthoDB" id="7273543at2"/>
<comment type="caution">
    <text evidence="1">The sequence shown here is derived from an EMBL/GenBank/DDBJ whole genome shotgun (WGS) entry which is preliminary data.</text>
</comment>
<organism evidence="1 2">
    <name type="scientific">Komagataeibacter oboediens</name>
    <dbReference type="NCBI Taxonomy" id="65958"/>
    <lineage>
        <taxon>Bacteria</taxon>
        <taxon>Pseudomonadati</taxon>
        <taxon>Pseudomonadota</taxon>
        <taxon>Alphaproteobacteria</taxon>
        <taxon>Acetobacterales</taxon>
        <taxon>Acetobacteraceae</taxon>
        <taxon>Komagataeibacter</taxon>
    </lineage>
</organism>
<dbReference type="Proteomes" id="UP000247417">
    <property type="component" value="Unassembled WGS sequence"/>
</dbReference>
<dbReference type="AlphaFoldDB" id="A0A318QT62"/>
<dbReference type="STRING" id="940286.GCA_000227565_02763"/>
<accession>A0A318QT62</accession>
<dbReference type="EMBL" id="NKTX01000012">
    <property type="protein sequence ID" value="PYD82225.1"/>
    <property type="molecule type" value="Genomic_DNA"/>
</dbReference>
<evidence type="ECO:0000313" key="1">
    <source>
        <dbReference type="EMBL" id="PYD82225.1"/>
    </source>
</evidence>
<dbReference type="RefSeq" id="WP_010514051.1">
    <property type="nucleotide sequence ID" value="NZ_NKTX01000012.1"/>
</dbReference>
<reference evidence="1 2" key="1">
    <citation type="submission" date="2017-07" db="EMBL/GenBank/DDBJ databases">
        <title>A draft genome sequence of Komagataeibacter oboediens LMG 18849.</title>
        <authorList>
            <person name="Skraban J."/>
            <person name="Cleenwerck I."/>
            <person name="Vandamme P."/>
            <person name="Trcek J."/>
        </authorList>
    </citation>
    <scope>NUCLEOTIDE SEQUENCE [LARGE SCALE GENOMIC DNA]</scope>
    <source>
        <strain evidence="1 2">LMG 18849</strain>
    </source>
</reference>
<name>A0A318QT62_9PROT</name>
<evidence type="ECO:0000313" key="2">
    <source>
        <dbReference type="Proteomes" id="UP000247417"/>
    </source>
</evidence>
<gene>
    <name evidence="1" type="ORF">CFR80_07805</name>
</gene>
<sequence length="78" mass="8725">MSDLSSHPLLQGLEFGKEIYSVEIHGNGRGEYVGITREDDGPCCIVFRGSLVTENGRKLIRARGTQAWTSDKRKDDTR</sequence>